<accession>A0A9N9H3Q3</accession>
<proteinExistence type="predicted"/>
<reference evidence="1" key="1">
    <citation type="submission" date="2021-06" db="EMBL/GenBank/DDBJ databases">
        <authorList>
            <person name="Kallberg Y."/>
            <person name="Tangrot J."/>
            <person name="Rosling A."/>
        </authorList>
    </citation>
    <scope>NUCLEOTIDE SEQUENCE</scope>
    <source>
        <strain evidence="1">BR232B</strain>
    </source>
</reference>
<dbReference type="OrthoDB" id="2450055at2759"/>
<dbReference type="Proteomes" id="UP000789739">
    <property type="component" value="Unassembled WGS sequence"/>
</dbReference>
<name>A0A9N9H3Q3_9GLOM</name>
<evidence type="ECO:0000313" key="1">
    <source>
        <dbReference type="EMBL" id="CAG8655933.1"/>
    </source>
</evidence>
<dbReference type="AlphaFoldDB" id="A0A9N9H3Q3"/>
<protein>
    <submittedName>
        <fullName evidence="1">4370_t:CDS:1</fullName>
    </submittedName>
</protein>
<dbReference type="EMBL" id="CAJVPI010003225">
    <property type="protein sequence ID" value="CAG8655933.1"/>
    <property type="molecule type" value="Genomic_DNA"/>
</dbReference>
<comment type="caution">
    <text evidence="1">The sequence shown here is derived from an EMBL/GenBank/DDBJ whole genome shotgun (WGS) entry which is preliminary data.</text>
</comment>
<gene>
    <name evidence="1" type="ORF">PBRASI_LOCUS10514</name>
</gene>
<organism evidence="1 2">
    <name type="scientific">Paraglomus brasilianum</name>
    <dbReference type="NCBI Taxonomy" id="144538"/>
    <lineage>
        <taxon>Eukaryota</taxon>
        <taxon>Fungi</taxon>
        <taxon>Fungi incertae sedis</taxon>
        <taxon>Mucoromycota</taxon>
        <taxon>Glomeromycotina</taxon>
        <taxon>Glomeromycetes</taxon>
        <taxon>Paraglomerales</taxon>
        <taxon>Paraglomeraceae</taxon>
        <taxon>Paraglomus</taxon>
    </lineage>
</organism>
<sequence length="88" mass="10214">MDTVKERFDGIANLTDIDMCLQSTSQFYVGLADVQGKLHKVRQKDFDILTKFWDKYSKKAIKDERAHDNNVANLDKLIKKTGKDYESK</sequence>
<keyword evidence="2" id="KW-1185">Reference proteome</keyword>
<evidence type="ECO:0000313" key="2">
    <source>
        <dbReference type="Proteomes" id="UP000789739"/>
    </source>
</evidence>